<evidence type="ECO:0000313" key="2">
    <source>
        <dbReference type="EMBL" id="KAF7436692.1"/>
    </source>
</evidence>
<name>A0A8H7A144_PLEOS</name>
<evidence type="ECO:0000256" key="1">
    <source>
        <dbReference type="SAM" id="MobiDB-lite"/>
    </source>
</evidence>
<dbReference type="GeneID" id="59373343"/>
<sequence length="284" mass="31022">METQMHADDPLHSAQSPMSFNSCGTPVMHIPSAEIQAFLEASFNAAVPVGCTPADKDILVNAIYSAKQNNLDYLDILNSLHGTNGHVAAQWKDYYLAHVHEIDRLVSERITPVTTPVRGAKKPRFSSPSPTPSTLSLGSSDSEELPEFFTPTSTPSKVSQPRSPGNGVPFRQGELNKMAGYIATLDDWESRNRVSRWNGLSATTTPFRSPGAWEAHYRKRKDIIDNLVEQLLESRQIPSTAPSESAWGPPQQYPGDHYLEGSSYETGSTSSSETLSDAPSSDSD</sequence>
<comment type="caution">
    <text evidence="2">The sequence shown here is derived from an EMBL/GenBank/DDBJ whole genome shotgun (WGS) entry which is preliminary data.</text>
</comment>
<accession>A0A8H7A144</accession>
<feature type="compositionally biased region" description="Low complexity" evidence="1">
    <location>
        <begin position="260"/>
        <end position="284"/>
    </location>
</feature>
<feature type="region of interest" description="Disordered" evidence="1">
    <location>
        <begin position="235"/>
        <end position="284"/>
    </location>
</feature>
<dbReference type="VEuPathDB" id="FungiDB:PC9H_003525"/>
<dbReference type="EMBL" id="JACETU010000002">
    <property type="protein sequence ID" value="KAF7436692.1"/>
    <property type="molecule type" value="Genomic_DNA"/>
</dbReference>
<gene>
    <name evidence="2" type="ORF">PC9H_003525</name>
</gene>
<feature type="compositionally biased region" description="Low complexity" evidence="1">
    <location>
        <begin position="126"/>
        <end position="140"/>
    </location>
</feature>
<feature type="compositionally biased region" description="Polar residues" evidence="1">
    <location>
        <begin position="150"/>
        <end position="163"/>
    </location>
</feature>
<reference evidence="2" key="1">
    <citation type="submission" date="2019-07" db="EMBL/GenBank/DDBJ databases">
        <authorList>
            <person name="Palmer J.M."/>
        </authorList>
    </citation>
    <scope>NUCLEOTIDE SEQUENCE</scope>
    <source>
        <strain evidence="2">PC9</strain>
    </source>
</reference>
<organism evidence="2 3">
    <name type="scientific">Pleurotus ostreatus</name>
    <name type="common">Oyster mushroom</name>
    <name type="synonym">White-rot fungus</name>
    <dbReference type="NCBI Taxonomy" id="5322"/>
    <lineage>
        <taxon>Eukaryota</taxon>
        <taxon>Fungi</taxon>
        <taxon>Dikarya</taxon>
        <taxon>Basidiomycota</taxon>
        <taxon>Agaricomycotina</taxon>
        <taxon>Agaricomycetes</taxon>
        <taxon>Agaricomycetidae</taxon>
        <taxon>Agaricales</taxon>
        <taxon>Pleurotineae</taxon>
        <taxon>Pleurotaceae</taxon>
        <taxon>Pleurotus</taxon>
    </lineage>
</organism>
<protein>
    <submittedName>
        <fullName evidence="2">Uncharacterized protein</fullName>
    </submittedName>
</protein>
<dbReference type="OrthoDB" id="3194584at2759"/>
<dbReference type="RefSeq" id="XP_036634591.1">
    <property type="nucleotide sequence ID" value="XM_036773118.1"/>
</dbReference>
<keyword evidence="3" id="KW-1185">Reference proteome</keyword>
<feature type="region of interest" description="Disordered" evidence="1">
    <location>
        <begin position="116"/>
        <end position="172"/>
    </location>
</feature>
<dbReference type="Proteomes" id="UP000623687">
    <property type="component" value="Unassembled WGS sequence"/>
</dbReference>
<proteinExistence type="predicted"/>
<evidence type="ECO:0000313" key="3">
    <source>
        <dbReference type="Proteomes" id="UP000623687"/>
    </source>
</evidence>
<dbReference type="AlphaFoldDB" id="A0A8H7A144"/>